<evidence type="ECO:0000313" key="2">
    <source>
        <dbReference type="EMBL" id="KAK8001689.1"/>
    </source>
</evidence>
<dbReference type="EMBL" id="JAQQWI010000018">
    <property type="protein sequence ID" value="KAK8001689.1"/>
    <property type="molecule type" value="Genomic_DNA"/>
</dbReference>
<feature type="compositionally biased region" description="Basic residues" evidence="1">
    <location>
        <begin position="28"/>
        <end position="40"/>
    </location>
</feature>
<dbReference type="Proteomes" id="UP001396898">
    <property type="component" value="Unassembled WGS sequence"/>
</dbReference>
<accession>A0ABR1R7C7</accession>
<keyword evidence="3" id="KW-1185">Reference proteome</keyword>
<sequence length="74" mass="8127">MSRVPVLLKKTQVVLPIIPACGDESAHHHTRPTWRQHRQATPKGFGSAAGSRHMSHVLTSRQRVIATAPVQDDA</sequence>
<evidence type="ECO:0000256" key="1">
    <source>
        <dbReference type="SAM" id="MobiDB-lite"/>
    </source>
</evidence>
<protein>
    <recommendedName>
        <fullName evidence="4">Secreted protein</fullName>
    </recommendedName>
</protein>
<evidence type="ECO:0008006" key="4">
    <source>
        <dbReference type="Google" id="ProtNLM"/>
    </source>
</evidence>
<comment type="caution">
    <text evidence="2">The sequence shown here is derived from an EMBL/GenBank/DDBJ whole genome shotgun (WGS) entry which is preliminary data.</text>
</comment>
<proteinExistence type="predicted"/>
<gene>
    <name evidence="2" type="ORF">PG991_013911</name>
</gene>
<organism evidence="2 3">
    <name type="scientific">Apiospora marii</name>
    <dbReference type="NCBI Taxonomy" id="335849"/>
    <lineage>
        <taxon>Eukaryota</taxon>
        <taxon>Fungi</taxon>
        <taxon>Dikarya</taxon>
        <taxon>Ascomycota</taxon>
        <taxon>Pezizomycotina</taxon>
        <taxon>Sordariomycetes</taxon>
        <taxon>Xylariomycetidae</taxon>
        <taxon>Amphisphaeriales</taxon>
        <taxon>Apiosporaceae</taxon>
        <taxon>Apiospora</taxon>
    </lineage>
</organism>
<feature type="region of interest" description="Disordered" evidence="1">
    <location>
        <begin position="24"/>
        <end position="56"/>
    </location>
</feature>
<reference evidence="2 3" key="1">
    <citation type="submission" date="2023-01" db="EMBL/GenBank/DDBJ databases">
        <title>Analysis of 21 Apiospora genomes using comparative genomics revels a genus with tremendous synthesis potential of carbohydrate active enzymes and secondary metabolites.</title>
        <authorList>
            <person name="Sorensen T."/>
        </authorList>
    </citation>
    <scope>NUCLEOTIDE SEQUENCE [LARGE SCALE GENOMIC DNA]</scope>
    <source>
        <strain evidence="2 3">CBS 20057</strain>
    </source>
</reference>
<evidence type="ECO:0000313" key="3">
    <source>
        <dbReference type="Proteomes" id="UP001396898"/>
    </source>
</evidence>
<name>A0ABR1R7C7_9PEZI</name>